<name>T2IG21_CROWT</name>
<reference evidence="1 2" key="1">
    <citation type="submission" date="2013-01" db="EMBL/GenBank/DDBJ databases">
        <authorList>
            <person name="Bench S."/>
        </authorList>
    </citation>
    <scope>NUCLEOTIDE SEQUENCE [LARGE SCALE GENOMIC DNA]</scope>
    <source>
        <strain evidence="1 2">WH 8502</strain>
    </source>
</reference>
<organism evidence="1 2">
    <name type="scientific">Crocosphaera watsonii WH 8502</name>
    <dbReference type="NCBI Taxonomy" id="423474"/>
    <lineage>
        <taxon>Bacteria</taxon>
        <taxon>Bacillati</taxon>
        <taxon>Cyanobacteriota</taxon>
        <taxon>Cyanophyceae</taxon>
        <taxon>Oscillatoriophycideae</taxon>
        <taxon>Chroococcales</taxon>
        <taxon>Aphanothecaceae</taxon>
        <taxon>Crocosphaera</taxon>
    </lineage>
</organism>
<proteinExistence type="predicted"/>
<evidence type="ECO:0000313" key="1">
    <source>
        <dbReference type="EMBL" id="CCQ51824.1"/>
    </source>
</evidence>
<dbReference type="Proteomes" id="UP000018348">
    <property type="component" value="Unassembled WGS sequence"/>
</dbReference>
<dbReference type="EMBL" id="CAQK01000533">
    <property type="protein sequence ID" value="CCQ51824.1"/>
    <property type="molecule type" value="Genomic_DNA"/>
</dbReference>
<sequence>MYKKIKYYLYNGTIKRIKWTGQTDHILNVTVTLDVDESIDSPSL</sequence>
<reference evidence="1 2" key="2">
    <citation type="submission" date="2013-09" db="EMBL/GenBank/DDBJ databases">
        <title>Whole genome comparison of six Crocosphaera watsonii strains with differing phenotypes.</title>
        <authorList>
            <person name="Bench S.R."/>
            <person name="Heller P."/>
            <person name="Frank I."/>
            <person name="Arciniega M."/>
            <person name="Shilova I.N."/>
            <person name="Zehr J.P."/>
        </authorList>
    </citation>
    <scope>NUCLEOTIDE SEQUENCE [LARGE SCALE GENOMIC DNA]</scope>
    <source>
        <strain evidence="1 2">WH 8502</strain>
    </source>
</reference>
<dbReference type="AlphaFoldDB" id="T2IG21"/>
<comment type="caution">
    <text evidence="1">The sequence shown here is derived from an EMBL/GenBank/DDBJ whole genome shotgun (WGS) entry which is preliminary data.</text>
</comment>
<accession>T2IG21</accession>
<gene>
    <name evidence="1" type="ORF">CWATWH8502_1237</name>
</gene>
<protein>
    <submittedName>
        <fullName evidence="1">Uncharacterized protein</fullName>
    </submittedName>
</protein>
<evidence type="ECO:0000313" key="2">
    <source>
        <dbReference type="Proteomes" id="UP000018348"/>
    </source>
</evidence>